<evidence type="ECO:0000256" key="1">
    <source>
        <dbReference type="ARBA" id="ARBA00022448"/>
    </source>
</evidence>
<evidence type="ECO:0000256" key="5">
    <source>
        <dbReference type="ARBA" id="ARBA00022967"/>
    </source>
</evidence>
<keyword evidence="3 7" id="KW-0547">Nucleotide-binding</keyword>
<dbReference type="NCBIfam" id="TIGR01187">
    <property type="entry name" value="potA"/>
    <property type="match status" value="1"/>
</dbReference>
<dbReference type="InterPro" id="IPR003439">
    <property type="entry name" value="ABC_transporter-like_ATP-bd"/>
</dbReference>
<sequence>MAKVQVVGITRKFGAHTALEEVSIDFADGGFYALLGPSGSGKTTLLRLIAGFDFPDAGHVMIGDERVERVPVEKRHIGMVFQSYALFPNMSVAENVGFGLSVRGAGKSQIAEAVQRALDLVQLGALGARRPHQLSGGQRQRVALARAIVIKPRVLLLDEPLGALDKALRADMQIELKRIQREIGITTIFVTHDQEEALTMSDRIGILRDGRLVQEGPPEEIYNHPKSEFAATFLGDANILRGAPTDNGIRLDDGTAIVVSASARVRAGAMASCAVRPERIEIEPYAGPAASDPGTANVLMGRVSRRIFTGNSSTYFVVRGSETIKVHVQNNGTDRLAEGQDVVLRWAPQSTVLIESG</sequence>
<comment type="subunit">
    <text evidence="7">The complex is composed of two ATP-binding proteins (PotA), two transmembrane proteins (PotB and PotC) and a solute-binding protein (PotD).</text>
</comment>
<dbReference type="InterPro" id="IPR003593">
    <property type="entry name" value="AAA+_ATPase"/>
</dbReference>
<keyword evidence="10" id="KW-1185">Reference proteome</keyword>
<dbReference type="RefSeq" id="WP_338530538.1">
    <property type="nucleotide sequence ID" value="NZ_CP030941.1"/>
</dbReference>
<dbReference type="Gene3D" id="2.40.50.100">
    <property type="match status" value="1"/>
</dbReference>
<dbReference type="Pfam" id="PF00005">
    <property type="entry name" value="ABC_tran"/>
    <property type="match status" value="1"/>
</dbReference>
<evidence type="ECO:0000256" key="2">
    <source>
        <dbReference type="ARBA" id="ARBA00022475"/>
    </source>
</evidence>
<dbReference type="InterPro" id="IPR005893">
    <property type="entry name" value="PotA-like"/>
</dbReference>
<proteinExistence type="inferred from homology"/>
<evidence type="ECO:0000256" key="4">
    <source>
        <dbReference type="ARBA" id="ARBA00022840"/>
    </source>
</evidence>
<evidence type="ECO:0000256" key="6">
    <source>
        <dbReference type="ARBA" id="ARBA00023136"/>
    </source>
</evidence>
<evidence type="ECO:0000313" key="9">
    <source>
        <dbReference type="EMBL" id="UUP18292.1"/>
    </source>
</evidence>
<comment type="catalytic activity">
    <reaction evidence="7">
        <text>ATP + H2O + polyamine-[polyamine-binding protein]Side 1 = ADP + phosphate + polyamineSide 2 + [polyamine-binding protein]Side 1.</text>
        <dbReference type="EC" id="7.6.2.11"/>
    </reaction>
</comment>
<dbReference type="PROSITE" id="PS00211">
    <property type="entry name" value="ABC_TRANSPORTER_1"/>
    <property type="match status" value="1"/>
</dbReference>
<evidence type="ECO:0000259" key="8">
    <source>
        <dbReference type="PROSITE" id="PS50893"/>
    </source>
</evidence>
<keyword evidence="4 7" id="KW-0067">ATP-binding</keyword>
<dbReference type="InterPro" id="IPR013611">
    <property type="entry name" value="Transp-assoc_OB_typ2"/>
</dbReference>
<keyword evidence="5 7" id="KW-1278">Translocase</keyword>
<accession>A0ABY5MKG3</accession>
<name>A0ABY5MKG3_9HYPH</name>
<dbReference type="InterPro" id="IPR017871">
    <property type="entry name" value="ABC_transporter-like_CS"/>
</dbReference>
<comment type="similarity">
    <text evidence="7">Belongs to the ABC transporter superfamily. Spermidine/putrescine importer (TC 3.A.1.11.1) family.</text>
</comment>
<evidence type="ECO:0000256" key="3">
    <source>
        <dbReference type="ARBA" id="ARBA00022741"/>
    </source>
</evidence>
<dbReference type="EMBL" id="CP030941">
    <property type="protein sequence ID" value="UUP18292.1"/>
    <property type="molecule type" value="Genomic_DNA"/>
</dbReference>
<dbReference type="InterPro" id="IPR008995">
    <property type="entry name" value="Mo/tungstate-bd_C_term_dom"/>
</dbReference>
<dbReference type="SUPFAM" id="SSF52540">
    <property type="entry name" value="P-loop containing nucleoside triphosphate hydrolases"/>
    <property type="match status" value="1"/>
</dbReference>
<evidence type="ECO:0000256" key="7">
    <source>
        <dbReference type="RuleBase" id="RU364083"/>
    </source>
</evidence>
<dbReference type="InterPro" id="IPR027417">
    <property type="entry name" value="P-loop_NTPase"/>
</dbReference>
<protein>
    <recommendedName>
        <fullName evidence="7">Spermidine/putrescine import ATP-binding protein PotA</fullName>
        <ecNumber evidence="7">7.6.2.11</ecNumber>
    </recommendedName>
</protein>
<feature type="domain" description="ABC transporter" evidence="8">
    <location>
        <begin position="4"/>
        <end position="234"/>
    </location>
</feature>
<dbReference type="PANTHER" id="PTHR42781">
    <property type="entry name" value="SPERMIDINE/PUTRESCINE IMPORT ATP-BINDING PROTEIN POTA"/>
    <property type="match status" value="1"/>
</dbReference>
<dbReference type="Gene3D" id="3.40.50.300">
    <property type="entry name" value="P-loop containing nucleotide triphosphate hydrolases"/>
    <property type="match status" value="1"/>
</dbReference>
<dbReference type="InterPro" id="IPR050093">
    <property type="entry name" value="ABC_SmlMolc_Importer"/>
</dbReference>
<keyword evidence="2 7" id="KW-1003">Cell membrane</keyword>
<dbReference type="SMART" id="SM00382">
    <property type="entry name" value="AAA"/>
    <property type="match status" value="1"/>
</dbReference>
<organism evidence="9 10">
    <name type="scientific">Nitratireductor thuwali</name>
    <dbReference type="NCBI Taxonomy" id="2267699"/>
    <lineage>
        <taxon>Bacteria</taxon>
        <taxon>Pseudomonadati</taxon>
        <taxon>Pseudomonadota</taxon>
        <taxon>Alphaproteobacteria</taxon>
        <taxon>Hyphomicrobiales</taxon>
        <taxon>Phyllobacteriaceae</taxon>
        <taxon>Nitratireductor</taxon>
    </lineage>
</organism>
<dbReference type="PANTHER" id="PTHR42781:SF4">
    <property type="entry name" value="SPERMIDINE_PUTRESCINE IMPORT ATP-BINDING PROTEIN POTA"/>
    <property type="match status" value="1"/>
</dbReference>
<keyword evidence="6 7" id="KW-0472">Membrane</keyword>
<reference evidence="9 10" key="1">
    <citation type="submission" date="2018-07" db="EMBL/GenBank/DDBJ databases">
        <title>Genome sequence of Nitratireductor thuwali#1536.</title>
        <authorList>
            <person name="Michoud G."/>
            <person name="Merlino G."/>
            <person name="Sefrji F.O."/>
            <person name="Daffonchio D."/>
        </authorList>
    </citation>
    <scope>NUCLEOTIDE SEQUENCE [LARGE SCALE GENOMIC DNA]</scope>
    <source>
        <strain evidence="10">Nit1536</strain>
    </source>
</reference>
<comment type="function">
    <text evidence="7">Part of the ABC transporter complex PotABCD involved in spermidine/putrescine import. Responsible for energy coupling to the transport system.</text>
</comment>
<dbReference type="EC" id="7.6.2.11" evidence="7"/>
<evidence type="ECO:0000313" key="10">
    <source>
        <dbReference type="Proteomes" id="UP001342418"/>
    </source>
</evidence>
<dbReference type="GO" id="GO:0005524">
    <property type="term" value="F:ATP binding"/>
    <property type="evidence" value="ECO:0007669"/>
    <property type="project" value="UniProtKB-KW"/>
</dbReference>
<gene>
    <name evidence="9" type="primary">potA_3</name>
    <name evidence="7" type="synonym">potA</name>
    <name evidence="9" type="ORF">NTH_02772</name>
</gene>
<dbReference type="Pfam" id="PF08402">
    <property type="entry name" value="TOBE_2"/>
    <property type="match status" value="1"/>
</dbReference>
<dbReference type="SUPFAM" id="SSF50331">
    <property type="entry name" value="MOP-like"/>
    <property type="match status" value="1"/>
</dbReference>
<keyword evidence="1 7" id="KW-0813">Transport</keyword>
<dbReference type="PROSITE" id="PS50893">
    <property type="entry name" value="ABC_TRANSPORTER_2"/>
    <property type="match status" value="1"/>
</dbReference>
<dbReference type="Proteomes" id="UP001342418">
    <property type="component" value="Chromosome"/>
</dbReference>